<dbReference type="InterPro" id="IPR050569">
    <property type="entry name" value="TAAR"/>
</dbReference>
<dbReference type="PANTHER" id="PTHR24249:SF411">
    <property type="entry name" value="G-PROTEIN COUPLED RECEPTORS FAMILY 1 PROFILE DOMAIN-CONTAINING PROTEIN"/>
    <property type="match status" value="1"/>
</dbReference>
<evidence type="ECO:0000256" key="6">
    <source>
        <dbReference type="ARBA" id="ARBA00023136"/>
    </source>
</evidence>
<dbReference type="EMBL" id="VXIV02002817">
    <property type="protein sequence ID" value="KAF6022670.1"/>
    <property type="molecule type" value="Genomic_DNA"/>
</dbReference>
<evidence type="ECO:0000256" key="4">
    <source>
        <dbReference type="ARBA" id="ARBA00022989"/>
    </source>
</evidence>
<feature type="domain" description="G-protein coupled receptors family 1 profile" evidence="10">
    <location>
        <begin position="31"/>
        <end position="276"/>
    </location>
</feature>
<keyword evidence="7" id="KW-0675">Receptor</keyword>
<feature type="transmembrane region" description="Helical" evidence="9">
    <location>
        <begin position="259"/>
        <end position="279"/>
    </location>
</feature>
<dbReference type="InterPro" id="IPR017452">
    <property type="entry name" value="GPCR_Rhodpsn_7TM"/>
</dbReference>
<evidence type="ECO:0000313" key="12">
    <source>
        <dbReference type="Proteomes" id="UP000593567"/>
    </source>
</evidence>
<keyword evidence="4 9" id="KW-1133">Transmembrane helix</keyword>
<proteinExistence type="predicted"/>
<feature type="transmembrane region" description="Helical" evidence="9">
    <location>
        <begin position="219"/>
        <end position="239"/>
    </location>
</feature>
<keyword evidence="3 9" id="KW-0812">Transmembrane</keyword>
<feature type="transmembrane region" description="Helical" evidence="9">
    <location>
        <begin position="179"/>
        <end position="198"/>
    </location>
</feature>
<dbReference type="AlphaFoldDB" id="A0A7J7J8W1"/>
<evidence type="ECO:0000256" key="2">
    <source>
        <dbReference type="ARBA" id="ARBA00022475"/>
    </source>
</evidence>
<dbReference type="PANTHER" id="PTHR24249">
    <property type="entry name" value="HISTAMINE RECEPTOR-RELATED G-PROTEIN COUPLED RECEPTOR"/>
    <property type="match status" value="1"/>
</dbReference>
<dbReference type="SUPFAM" id="SSF81321">
    <property type="entry name" value="Family A G protein-coupled receptor-like"/>
    <property type="match status" value="1"/>
</dbReference>
<keyword evidence="12" id="KW-1185">Reference proteome</keyword>
<keyword evidence="5" id="KW-0297">G-protein coupled receptor</keyword>
<evidence type="ECO:0000256" key="5">
    <source>
        <dbReference type="ARBA" id="ARBA00023040"/>
    </source>
</evidence>
<evidence type="ECO:0000256" key="8">
    <source>
        <dbReference type="ARBA" id="ARBA00023224"/>
    </source>
</evidence>
<organism evidence="11 12">
    <name type="scientific">Bugula neritina</name>
    <name type="common">Brown bryozoan</name>
    <name type="synonym">Sertularia neritina</name>
    <dbReference type="NCBI Taxonomy" id="10212"/>
    <lineage>
        <taxon>Eukaryota</taxon>
        <taxon>Metazoa</taxon>
        <taxon>Spiralia</taxon>
        <taxon>Lophotrochozoa</taxon>
        <taxon>Bryozoa</taxon>
        <taxon>Gymnolaemata</taxon>
        <taxon>Cheilostomatida</taxon>
        <taxon>Flustrina</taxon>
        <taxon>Buguloidea</taxon>
        <taxon>Bugulidae</taxon>
        <taxon>Bugula</taxon>
    </lineage>
</organism>
<sequence length="300" mass="34479">MRLCEGSNSVCLADRWFLYPINTVNGISVVLNLLHIGVICQSMKRKCHLYQKIVIAVSVTDVLNAIRLMTLTSCMLRNLVISYSGAAASSAIFQELVSYSRIIVLTLAFFDRWFVLARPYQYNDSIFVRFFWLFLALFCSLMTILVTVKNVLTVEDFCLHEIRGIQHCETIIGQAMTCYWFYPVLFVLHTIFLVLTIRELRKMHLRNVVTPEDKLVRKATVTVLIIIVAYYTCFMVQPITVSFENKSGTSRSLKLLMNFIQYLLISMYGILNAVVYGFMTEGYRKTVKVSCARPKSVRES</sequence>
<evidence type="ECO:0000256" key="1">
    <source>
        <dbReference type="ARBA" id="ARBA00004651"/>
    </source>
</evidence>
<gene>
    <name evidence="11" type="ORF">EB796_019021</name>
</gene>
<evidence type="ECO:0000256" key="3">
    <source>
        <dbReference type="ARBA" id="ARBA00022692"/>
    </source>
</evidence>
<evidence type="ECO:0000313" key="11">
    <source>
        <dbReference type="EMBL" id="KAF6022670.1"/>
    </source>
</evidence>
<comment type="subcellular location">
    <subcellularLocation>
        <location evidence="1">Cell membrane</location>
        <topology evidence="1">Multi-pass membrane protein</topology>
    </subcellularLocation>
</comment>
<evidence type="ECO:0000256" key="9">
    <source>
        <dbReference type="SAM" id="Phobius"/>
    </source>
</evidence>
<keyword evidence="6 9" id="KW-0472">Membrane</keyword>
<dbReference type="Gene3D" id="1.20.1070.10">
    <property type="entry name" value="Rhodopsin 7-helix transmembrane proteins"/>
    <property type="match status" value="1"/>
</dbReference>
<reference evidence="11" key="1">
    <citation type="submission" date="2020-06" db="EMBL/GenBank/DDBJ databases">
        <title>Draft genome of Bugula neritina, a colonial animal packing powerful symbionts and potential medicines.</title>
        <authorList>
            <person name="Rayko M."/>
        </authorList>
    </citation>
    <scope>NUCLEOTIDE SEQUENCE [LARGE SCALE GENOMIC DNA]</scope>
    <source>
        <strain evidence="11">Kwan_BN1</strain>
    </source>
</reference>
<dbReference type="GO" id="GO:0004930">
    <property type="term" value="F:G protein-coupled receptor activity"/>
    <property type="evidence" value="ECO:0007669"/>
    <property type="project" value="UniProtKB-KW"/>
</dbReference>
<dbReference type="PROSITE" id="PS50262">
    <property type="entry name" value="G_PROTEIN_RECEP_F1_2"/>
    <property type="match status" value="1"/>
</dbReference>
<feature type="transmembrane region" description="Helical" evidence="9">
    <location>
        <begin position="126"/>
        <end position="146"/>
    </location>
</feature>
<feature type="transmembrane region" description="Helical" evidence="9">
    <location>
        <begin position="16"/>
        <end position="41"/>
    </location>
</feature>
<keyword evidence="8" id="KW-0807">Transducer</keyword>
<keyword evidence="2" id="KW-1003">Cell membrane</keyword>
<evidence type="ECO:0000256" key="7">
    <source>
        <dbReference type="ARBA" id="ARBA00023170"/>
    </source>
</evidence>
<dbReference type="Proteomes" id="UP000593567">
    <property type="component" value="Unassembled WGS sequence"/>
</dbReference>
<protein>
    <recommendedName>
        <fullName evidence="10">G-protein coupled receptors family 1 profile domain-containing protein</fullName>
    </recommendedName>
</protein>
<accession>A0A7J7J8W1</accession>
<name>A0A7J7J8W1_BUGNE</name>
<dbReference type="GO" id="GO:0005886">
    <property type="term" value="C:plasma membrane"/>
    <property type="evidence" value="ECO:0007669"/>
    <property type="project" value="UniProtKB-SubCell"/>
</dbReference>
<evidence type="ECO:0000259" key="10">
    <source>
        <dbReference type="PROSITE" id="PS50262"/>
    </source>
</evidence>
<comment type="caution">
    <text evidence="11">The sequence shown here is derived from an EMBL/GenBank/DDBJ whole genome shotgun (WGS) entry which is preliminary data.</text>
</comment>